<reference evidence="2 3" key="1">
    <citation type="journal article" date="2024" name="G3 (Bethesda)">
        <title>Genome assembly of Hibiscus sabdariffa L. provides insights into metabolisms of medicinal natural products.</title>
        <authorList>
            <person name="Kim T."/>
        </authorList>
    </citation>
    <scope>NUCLEOTIDE SEQUENCE [LARGE SCALE GENOMIC DNA]</scope>
    <source>
        <strain evidence="2">TK-2024</strain>
        <tissue evidence="2">Old leaves</tissue>
    </source>
</reference>
<comment type="caution">
    <text evidence="2">The sequence shown here is derived from an EMBL/GenBank/DDBJ whole genome shotgun (WGS) entry which is preliminary data.</text>
</comment>
<protein>
    <submittedName>
        <fullName evidence="2">Uncharacterized protein</fullName>
    </submittedName>
</protein>
<evidence type="ECO:0000256" key="1">
    <source>
        <dbReference type="SAM" id="MobiDB-lite"/>
    </source>
</evidence>
<proteinExistence type="predicted"/>
<name>A0ABR1ZDC5_9ROSI</name>
<feature type="region of interest" description="Disordered" evidence="1">
    <location>
        <begin position="1"/>
        <end position="159"/>
    </location>
</feature>
<dbReference type="EMBL" id="JBBPBN010001428">
    <property type="protein sequence ID" value="KAK8478268.1"/>
    <property type="molecule type" value="Genomic_DNA"/>
</dbReference>
<organism evidence="2 3">
    <name type="scientific">Hibiscus sabdariffa</name>
    <name type="common">roselle</name>
    <dbReference type="NCBI Taxonomy" id="183260"/>
    <lineage>
        <taxon>Eukaryota</taxon>
        <taxon>Viridiplantae</taxon>
        <taxon>Streptophyta</taxon>
        <taxon>Embryophyta</taxon>
        <taxon>Tracheophyta</taxon>
        <taxon>Spermatophyta</taxon>
        <taxon>Magnoliopsida</taxon>
        <taxon>eudicotyledons</taxon>
        <taxon>Gunneridae</taxon>
        <taxon>Pentapetalae</taxon>
        <taxon>rosids</taxon>
        <taxon>malvids</taxon>
        <taxon>Malvales</taxon>
        <taxon>Malvaceae</taxon>
        <taxon>Malvoideae</taxon>
        <taxon>Hibiscus</taxon>
    </lineage>
</organism>
<accession>A0ABR1ZDC5</accession>
<evidence type="ECO:0000313" key="2">
    <source>
        <dbReference type="EMBL" id="KAK8478268.1"/>
    </source>
</evidence>
<feature type="compositionally biased region" description="Low complexity" evidence="1">
    <location>
        <begin position="1"/>
        <end position="16"/>
    </location>
</feature>
<gene>
    <name evidence="2" type="ORF">V6N11_066704</name>
</gene>
<sequence>MPDSSSSMPDPPSLSASDDHAFSNKRSLHSISHPSSIKYSRAIPIIPPTGASSEAHTHGLSSPPQQMELGTNIPLTTTPDPIPSSNDDATIHDEEQSPPALSTQFSDNDDPIPPSNDDTTTHDEEQPPPALSTQPSDNVASATTIDQSSSNSILMQKLC</sequence>
<feature type="compositionally biased region" description="Polar residues" evidence="1">
    <location>
        <begin position="131"/>
        <end position="159"/>
    </location>
</feature>
<keyword evidence="3" id="KW-1185">Reference proteome</keyword>
<feature type="compositionally biased region" description="Polar residues" evidence="1">
    <location>
        <begin position="50"/>
        <end position="88"/>
    </location>
</feature>
<dbReference type="Proteomes" id="UP001396334">
    <property type="component" value="Unassembled WGS sequence"/>
</dbReference>
<evidence type="ECO:0000313" key="3">
    <source>
        <dbReference type="Proteomes" id="UP001396334"/>
    </source>
</evidence>
<feature type="compositionally biased region" description="Polar residues" evidence="1">
    <location>
        <begin position="29"/>
        <end position="38"/>
    </location>
</feature>